<accession>A0A1C7LMX5</accession>
<protein>
    <submittedName>
        <fullName evidence="1">Uncharacterized protein</fullName>
    </submittedName>
</protein>
<name>A0A1C7LMX5_GRIFR</name>
<dbReference type="AlphaFoldDB" id="A0A1C7LMX5"/>
<organism evidence="1 2">
    <name type="scientific">Grifola frondosa</name>
    <name type="common">Maitake</name>
    <name type="synonym">Polyporus frondosus</name>
    <dbReference type="NCBI Taxonomy" id="5627"/>
    <lineage>
        <taxon>Eukaryota</taxon>
        <taxon>Fungi</taxon>
        <taxon>Dikarya</taxon>
        <taxon>Basidiomycota</taxon>
        <taxon>Agaricomycotina</taxon>
        <taxon>Agaricomycetes</taxon>
        <taxon>Polyporales</taxon>
        <taxon>Grifolaceae</taxon>
        <taxon>Grifola</taxon>
    </lineage>
</organism>
<dbReference type="EMBL" id="LUGG01000032">
    <property type="protein sequence ID" value="OBZ66125.1"/>
    <property type="molecule type" value="Genomic_DNA"/>
</dbReference>
<keyword evidence="2" id="KW-1185">Reference proteome</keyword>
<evidence type="ECO:0000313" key="2">
    <source>
        <dbReference type="Proteomes" id="UP000092993"/>
    </source>
</evidence>
<sequence length="96" mass="10244">MLYISPNLAISSPSHHHIISGCIVHSLQLTTGRQGADNGFVWYPPSTLSAISGQIACVLSWLVKQGKILTAHCGSLLLVTAALLQFSDRSSQVEEA</sequence>
<reference evidence="1 2" key="1">
    <citation type="submission" date="2016-03" db="EMBL/GenBank/DDBJ databases">
        <title>Whole genome sequencing of Grifola frondosa 9006-11.</title>
        <authorList>
            <person name="Min B."/>
            <person name="Park H."/>
            <person name="Kim J.-G."/>
            <person name="Cho H."/>
            <person name="Oh Y.-L."/>
            <person name="Kong W.-S."/>
            <person name="Choi I.-G."/>
        </authorList>
    </citation>
    <scope>NUCLEOTIDE SEQUENCE [LARGE SCALE GENOMIC DNA]</scope>
    <source>
        <strain evidence="1 2">9006-11</strain>
    </source>
</reference>
<gene>
    <name evidence="1" type="ORF">A0H81_13900</name>
</gene>
<evidence type="ECO:0000313" key="1">
    <source>
        <dbReference type="EMBL" id="OBZ66125.1"/>
    </source>
</evidence>
<dbReference type="Proteomes" id="UP000092993">
    <property type="component" value="Unassembled WGS sequence"/>
</dbReference>
<comment type="caution">
    <text evidence="1">The sequence shown here is derived from an EMBL/GenBank/DDBJ whole genome shotgun (WGS) entry which is preliminary data.</text>
</comment>
<proteinExistence type="predicted"/>